<comment type="subunit">
    <text evidence="8">Homodimer.</text>
</comment>
<feature type="binding site" evidence="8">
    <location>
        <begin position="30"/>
        <end position="37"/>
    </location>
    <ligand>
        <name>ATP</name>
        <dbReference type="ChEBI" id="CHEBI:30616"/>
    </ligand>
</feature>
<reference evidence="9 10" key="1">
    <citation type="submission" date="2023-07" db="EMBL/GenBank/DDBJ databases">
        <title>Sorghum-associated microbial communities from plants grown in Nebraska, USA.</title>
        <authorList>
            <person name="Schachtman D."/>
        </authorList>
    </citation>
    <scope>NUCLEOTIDE SEQUENCE [LARGE SCALE GENOMIC DNA]</scope>
    <source>
        <strain evidence="9 10">CC482</strain>
    </source>
</reference>
<name>A0ABT9TVV7_PAEHA</name>
<dbReference type="InterPro" id="IPR014729">
    <property type="entry name" value="Rossmann-like_a/b/a_fold"/>
</dbReference>
<feature type="binding site" evidence="8">
    <location>
        <position position="176"/>
    </location>
    <ligand>
        <name>ATP</name>
        <dbReference type="ChEBI" id="CHEBI:30616"/>
    </ligand>
</feature>
<keyword evidence="8" id="KW-0963">Cytoplasm</keyword>
<keyword evidence="3 8" id="KW-0436">Ligase</keyword>
<dbReference type="Gene3D" id="3.40.50.620">
    <property type="entry name" value="HUPs"/>
    <property type="match status" value="1"/>
</dbReference>
<evidence type="ECO:0000256" key="8">
    <source>
        <dbReference type="HAMAP-Rule" id="MF_00158"/>
    </source>
</evidence>
<dbReference type="Proteomes" id="UP001229346">
    <property type="component" value="Unassembled WGS sequence"/>
</dbReference>
<comment type="miscellaneous">
    <text evidence="8">The reaction proceeds by a bi uni uni bi ping pong mechanism.</text>
</comment>
<feature type="binding site" evidence="8">
    <location>
        <position position="61"/>
    </location>
    <ligand>
        <name>beta-alanine</name>
        <dbReference type="ChEBI" id="CHEBI:57966"/>
    </ligand>
</feature>
<dbReference type="RefSeq" id="WP_307201534.1">
    <property type="nucleotide sequence ID" value="NZ_JAUSSU010000002.1"/>
</dbReference>
<dbReference type="NCBIfam" id="TIGR00018">
    <property type="entry name" value="panC"/>
    <property type="match status" value="1"/>
</dbReference>
<comment type="catalytic activity">
    <reaction evidence="7 8">
        <text>(R)-pantoate + beta-alanine + ATP = (R)-pantothenate + AMP + diphosphate + H(+)</text>
        <dbReference type="Rhea" id="RHEA:10912"/>
        <dbReference type="ChEBI" id="CHEBI:15378"/>
        <dbReference type="ChEBI" id="CHEBI:15980"/>
        <dbReference type="ChEBI" id="CHEBI:29032"/>
        <dbReference type="ChEBI" id="CHEBI:30616"/>
        <dbReference type="ChEBI" id="CHEBI:33019"/>
        <dbReference type="ChEBI" id="CHEBI:57966"/>
        <dbReference type="ChEBI" id="CHEBI:456215"/>
        <dbReference type="EC" id="6.3.2.1"/>
    </reaction>
</comment>
<evidence type="ECO:0000256" key="4">
    <source>
        <dbReference type="ARBA" id="ARBA00022655"/>
    </source>
</evidence>
<evidence type="ECO:0000256" key="6">
    <source>
        <dbReference type="ARBA" id="ARBA00022840"/>
    </source>
</evidence>
<feature type="binding site" evidence="8">
    <location>
        <position position="153"/>
    </location>
    <ligand>
        <name>(R)-pantoate</name>
        <dbReference type="ChEBI" id="CHEBI:15980"/>
    </ligand>
</feature>
<gene>
    <name evidence="8" type="primary">panC</name>
    <name evidence="9" type="ORF">J2T15_000930</name>
</gene>
<dbReference type="Pfam" id="PF02569">
    <property type="entry name" value="Pantoate_ligase"/>
    <property type="match status" value="1"/>
</dbReference>
<sequence length="316" mass="34966">MIICRTKEDLKRQMAAYRKVGASIGFVPTMGYLHEGHASLMRKSKEQNEITVLSIFVNPLQFGPNEDLDRYPKDEARDLALAESNGVDAVFLPSVAEMYPTKPLTSLMVAQITDRLCGASRPGHFDGVGLVVSKLFHLVAPDRAYFGMKDAQQVAVIQQMVSDLDMPVEIVPCPIVREPDGLALSSRNVYLSAEQRSQAVVLSQALKHASDWYQEPGMNAERLQAKVKLHISKASDAVIDYVELLHYPNLDALSQTKPLTDDSQPLLLALAVKFGATRLIDNCLLERTEVQDYVQNDDEIEAAPGHGYGSEPELCR</sequence>
<dbReference type="EC" id="6.3.2.1" evidence="8"/>
<dbReference type="Gene3D" id="3.30.1300.10">
    <property type="entry name" value="Pantoate-beta-alanine ligase, C-terminal domain"/>
    <property type="match status" value="1"/>
</dbReference>
<evidence type="ECO:0000256" key="3">
    <source>
        <dbReference type="ARBA" id="ARBA00022598"/>
    </source>
</evidence>
<evidence type="ECO:0000256" key="5">
    <source>
        <dbReference type="ARBA" id="ARBA00022741"/>
    </source>
</evidence>
<dbReference type="NCBIfam" id="TIGR00125">
    <property type="entry name" value="cyt_tran_rel"/>
    <property type="match status" value="1"/>
</dbReference>
<keyword evidence="4 8" id="KW-0566">Pantothenate biosynthesis</keyword>
<organism evidence="9 10">
    <name type="scientific">Paenibacillus harenae</name>
    <dbReference type="NCBI Taxonomy" id="306543"/>
    <lineage>
        <taxon>Bacteria</taxon>
        <taxon>Bacillati</taxon>
        <taxon>Bacillota</taxon>
        <taxon>Bacilli</taxon>
        <taxon>Bacillales</taxon>
        <taxon>Paenibacillaceae</taxon>
        <taxon>Paenibacillus</taxon>
    </lineage>
</organism>
<dbReference type="GO" id="GO:0004592">
    <property type="term" value="F:pantoate-beta-alanine ligase activity"/>
    <property type="evidence" value="ECO:0007669"/>
    <property type="project" value="UniProtKB-EC"/>
</dbReference>
<protein>
    <recommendedName>
        <fullName evidence="8">Pantothenate synthetase</fullName>
        <shortName evidence="8">PS</shortName>
        <ecNumber evidence="8">6.3.2.1</ecNumber>
    </recommendedName>
    <alternativeName>
        <fullName evidence="8">Pantoate--beta-alanine ligase</fullName>
    </alternativeName>
    <alternativeName>
        <fullName evidence="8">Pantoate-activating enzyme</fullName>
    </alternativeName>
</protein>
<dbReference type="InterPro" id="IPR003721">
    <property type="entry name" value="Pantoate_ligase"/>
</dbReference>
<comment type="pathway">
    <text evidence="1 8">Cofactor biosynthesis; (R)-pantothenate biosynthesis; (R)-pantothenate from (R)-pantoate and beta-alanine: step 1/1.</text>
</comment>
<comment type="similarity">
    <text evidence="2 8">Belongs to the pantothenate synthetase family.</text>
</comment>
<dbReference type="InterPro" id="IPR042176">
    <property type="entry name" value="Pantoate_ligase_C"/>
</dbReference>
<dbReference type="SUPFAM" id="SSF52374">
    <property type="entry name" value="Nucleotidylyl transferase"/>
    <property type="match status" value="1"/>
</dbReference>
<dbReference type="HAMAP" id="MF_00158">
    <property type="entry name" value="PanC"/>
    <property type="match status" value="1"/>
</dbReference>
<keyword evidence="5 8" id="KW-0547">Nucleotide-binding</keyword>
<accession>A0ABT9TVV7</accession>
<evidence type="ECO:0000256" key="7">
    <source>
        <dbReference type="ARBA" id="ARBA00048258"/>
    </source>
</evidence>
<dbReference type="CDD" id="cd00560">
    <property type="entry name" value="PanC"/>
    <property type="match status" value="1"/>
</dbReference>
<feature type="binding site" evidence="8">
    <location>
        <begin position="147"/>
        <end position="150"/>
    </location>
    <ligand>
        <name>ATP</name>
        <dbReference type="ChEBI" id="CHEBI:30616"/>
    </ligand>
</feature>
<proteinExistence type="inferred from homology"/>
<dbReference type="PANTHER" id="PTHR21299">
    <property type="entry name" value="CYTIDYLATE KINASE/PANTOATE-BETA-ALANINE LIGASE"/>
    <property type="match status" value="1"/>
</dbReference>
<evidence type="ECO:0000256" key="1">
    <source>
        <dbReference type="ARBA" id="ARBA00004990"/>
    </source>
</evidence>
<dbReference type="InterPro" id="IPR004821">
    <property type="entry name" value="Cyt_trans-like"/>
</dbReference>
<keyword evidence="10" id="KW-1185">Reference proteome</keyword>
<dbReference type="EMBL" id="JAUSSU010000002">
    <property type="protein sequence ID" value="MDQ0111497.1"/>
    <property type="molecule type" value="Genomic_DNA"/>
</dbReference>
<evidence type="ECO:0000313" key="10">
    <source>
        <dbReference type="Proteomes" id="UP001229346"/>
    </source>
</evidence>
<dbReference type="PANTHER" id="PTHR21299:SF1">
    <property type="entry name" value="PANTOATE--BETA-ALANINE LIGASE"/>
    <property type="match status" value="1"/>
</dbReference>
<comment type="caution">
    <text evidence="9">The sequence shown here is derived from an EMBL/GenBank/DDBJ whole genome shotgun (WGS) entry which is preliminary data.</text>
</comment>
<comment type="function">
    <text evidence="8">Catalyzes the condensation of pantoate with beta-alanine in an ATP-dependent reaction via a pantoyl-adenylate intermediate.</text>
</comment>
<evidence type="ECO:0000313" key="9">
    <source>
        <dbReference type="EMBL" id="MDQ0111497.1"/>
    </source>
</evidence>
<feature type="binding site" evidence="8">
    <location>
        <position position="61"/>
    </location>
    <ligand>
        <name>(R)-pantoate</name>
        <dbReference type="ChEBI" id="CHEBI:15980"/>
    </ligand>
</feature>
<evidence type="ECO:0000256" key="2">
    <source>
        <dbReference type="ARBA" id="ARBA00009256"/>
    </source>
</evidence>
<feature type="active site" description="Proton donor" evidence="8">
    <location>
        <position position="37"/>
    </location>
</feature>
<comment type="subcellular location">
    <subcellularLocation>
        <location evidence="8">Cytoplasm</location>
    </subcellularLocation>
</comment>
<keyword evidence="6 8" id="KW-0067">ATP-binding</keyword>
<feature type="binding site" evidence="8">
    <location>
        <begin position="184"/>
        <end position="187"/>
    </location>
    <ligand>
        <name>ATP</name>
        <dbReference type="ChEBI" id="CHEBI:30616"/>
    </ligand>
</feature>